<protein>
    <submittedName>
        <fullName evidence="2">Uncharacterized protein</fullName>
    </submittedName>
</protein>
<keyword evidence="1" id="KW-0472">Membrane</keyword>
<feature type="transmembrane region" description="Helical" evidence="1">
    <location>
        <begin position="142"/>
        <end position="163"/>
    </location>
</feature>
<feature type="transmembrane region" description="Helical" evidence="1">
    <location>
        <begin position="111"/>
        <end position="133"/>
    </location>
</feature>
<dbReference type="Proteomes" id="UP000286954">
    <property type="component" value="Chromosome"/>
</dbReference>
<sequence length="198" mass="21112">MLHPIRATGTLAFLLLLLTICLFIAFMFALVGRGGEPVVLAVTGGATIASFFLWVRENRIAQMAANAPAAPRHEIKASWLIPLQAGLVMAYVAALMASIHYVPGLDGFLKGLVQSLPIGLVAGWVVVWVYIIVESDEMIRSLMITATAISAGAVLCLVTFWALVTLHASLPAFDAIFLFPAFATIYGVAAAILTSRVE</sequence>
<feature type="transmembrane region" description="Helical" evidence="1">
    <location>
        <begin position="12"/>
        <end position="32"/>
    </location>
</feature>
<evidence type="ECO:0000256" key="1">
    <source>
        <dbReference type="SAM" id="Phobius"/>
    </source>
</evidence>
<evidence type="ECO:0000313" key="3">
    <source>
        <dbReference type="Proteomes" id="UP000286954"/>
    </source>
</evidence>
<name>A0A3T0EBT4_9PROT</name>
<accession>A0A3T0EBT4</accession>
<feature type="transmembrane region" description="Helical" evidence="1">
    <location>
        <begin position="77"/>
        <end position="99"/>
    </location>
</feature>
<keyword evidence="1" id="KW-1133">Transmembrane helix</keyword>
<feature type="transmembrane region" description="Helical" evidence="1">
    <location>
        <begin position="38"/>
        <end position="56"/>
    </location>
</feature>
<dbReference type="EMBL" id="CP018911">
    <property type="protein sequence ID" value="AZU04804.1"/>
    <property type="molecule type" value="Genomic_DNA"/>
</dbReference>
<evidence type="ECO:0000313" key="2">
    <source>
        <dbReference type="EMBL" id="AZU04804.1"/>
    </source>
</evidence>
<gene>
    <name evidence="2" type="ORF">X907_2289</name>
</gene>
<dbReference type="AlphaFoldDB" id="A0A3T0EBT4"/>
<keyword evidence="1" id="KW-0812">Transmembrane</keyword>
<organism evidence="2 3">
    <name type="scientific">Glycocaulis alkaliphilus</name>
    <dbReference type="NCBI Taxonomy" id="1434191"/>
    <lineage>
        <taxon>Bacteria</taxon>
        <taxon>Pseudomonadati</taxon>
        <taxon>Pseudomonadota</taxon>
        <taxon>Alphaproteobacteria</taxon>
        <taxon>Maricaulales</taxon>
        <taxon>Maricaulaceae</taxon>
        <taxon>Glycocaulis</taxon>
    </lineage>
</organism>
<proteinExistence type="predicted"/>
<keyword evidence="3" id="KW-1185">Reference proteome</keyword>
<feature type="transmembrane region" description="Helical" evidence="1">
    <location>
        <begin position="175"/>
        <end position="194"/>
    </location>
</feature>
<reference evidence="2 3" key="1">
    <citation type="submission" date="2016-12" db="EMBL/GenBank/DDBJ databases">
        <title>The genome of dimorphic prosthecate Glycocaulis alkaliphilus 6b-8t, isolated from crude oil dictates its adaptability in petroleum environments.</title>
        <authorList>
            <person name="Wu X.-L."/>
            <person name="Geng S."/>
        </authorList>
    </citation>
    <scope>NUCLEOTIDE SEQUENCE [LARGE SCALE GENOMIC DNA]</scope>
    <source>
        <strain evidence="2 3">6B-8</strain>
    </source>
</reference>
<dbReference type="KEGG" id="gak:X907_2289"/>